<evidence type="ECO:0000313" key="2">
    <source>
        <dbReference type="EMBL" id="KAG5417213.1"/>
    </source>
</evidence>
<feature type="compositionally biased region" description="Acidic residues" evidence="1">
    <location>
        <begin position="469"/>
        <end position="495"/>
    </location>
</feature>
<feature type="compositionally biased region" description="Polar residues" evidence="1">
    <location>
        <begin position="377"/>
        <end position="393"/>
    </location>
</feature>
<feature type="compositionally biased region" description="Low complexity" evidence="1">
    <location>
        <begin position="338"/>
        <end position="356"/>
    </location>
</feature>
<feature type="compositionally biased region" description="Polar residues" evidence="1">
    <location>
        <begin position="514"/>
        <end position="526"/>
    </location>
</feature>
<feature type="compositionally biased region" description="Basic residues" evidence="1">
    <location>
        <begin position="114"/>
        <end position="125"/>
    </location>
</feature>
<evidence type="ECO:0000313" key="3">
    <source>
        <dbReference type="Proteomes" id="UP000669133"/>
    </source>
</evidence>
<feature type="region of interest" description="Disordered" evidence="1">
    <location>
        <begin position="263"/>
        <end position="299"/>
    </location>
</feature>
<dbReference type="EMBL" id="JAEOAQ010000007">
    <property type="protein sequence ID" value="KAG5417213.1"/>
    <property type="molecule type" value="Genomic_DNA"/>
</dbReference>
<dbReference type="AlphaFoldDB" id="A0A8H7ZDY3"/>
<name>A0A8H7ZDY3_9ASCO</name>
<gene>
    <name evidence="2" type="ORF">I9W82_004846</name>
</gene>
<feature type="compositionally biased region" description="Low complexity" evidence="1">
    <location>
        <begin position="19"/>
        <end position="36"/>
    </location>
</feature>
<feature type="compositionally biased region" description="Basic and acidic residues" evidence="1">
    <location>
        <begin position="126"/>
        <end position="168"/>
    </location>
</feature>
<organism evidence="2 3">
    <name type="scientific">Candida metapsilosis</name>
    <dbReference type="NCBI Taxonomy" id="273372"/>
    <lineage>
        <taxon>Eukaryota</taxon>
        <taxon>Fungi</taxon>
        <taxon>Dikarya</taxon>
        <taxon>Ascomycota</taxon>
        <taxon>Saccharomycotina</taxon>
        <taxon>Pichiomycetes</taxon>
        <taxon>Debaryomycetaceae</taxon>
        <taxon>Candida/Lodderomyces clade</taxon>
        <taxon>Candida</taxon>
    </lineage>
</organism>
<feature type="compositionally biased region" description="Low complexity" evidence="1">
    <location>
        <begin position="171"/>
        <end position="183"/>
    </location>
</feature>
<protein>
    <submittedName>
        <fullName evidence="2">Gsk3</fullName>
    </submittedName>
</protein>
<feature type="region of interest" description="Disordered" evidence="1">
    <location>
        <begin position="335"/>
        <end position="361"/>
    </location>
</feature>
<feature type="compositionally biased region" description="Polar residues" evidence="1">
    <location>
        <begin position="402"/>
        <end position="439"/>
    </location>
</feature>
<accession>A0A8H7ZDY3</accession>
<dbReference type="GeneID" id="93653475"/>
<dbReference type="OrthoDB" id="4096449at2759"/>
<feature type="compositionally biased region" description="Low complexity" evidence="1">
    <location>
        <begin position="536"/>
        <end position="555"/>
    </location>
</feature>
<dbReference type="Proteomes" id="UP000669133">
    <property type="component" value="Unassembled WGS sequence"/>
</dbReference>
<evidence type="ECO:0000256" key="1">
    <source>
        <dbReference type="SAM" id="MobiDB-lite"/>
    </source>
</evidence>
<comment type="caution">
    <text evidence="2">The sequence shown here is derived from an EMBL/GenBank/DDBJ whole genome shotgun (WGS) entry which is preliminary data.</text>
</comment>
<feature type="region of interest" description="Disordered" evidence="1">
    <location>
        <begin position="19"/>
        <end position="65"/>
    </location>
</feature>
<sequence>MMHISKGLSKLNLDSIAPELNLPLPNNSNQTQTKPNKPNKPPILVTKGTSGGIGTDALDETPPPSVLKQIDYTYLEKHQLYKYYPSYFHNDGITTPELRDLIIDKPIYNEANKHVKKTKKRKSVKSKQDKDEDKVHSLKEARQLRKEQREERKELRKEQRDERKELKQRQKSQSQTSQPATQSMKKNYSGHYMNKVSRLSTANGGSNEIAATHGFNPYQMKTQFSNNKTNGEDYYWNQNQPMSRANSQFSNVNNNNGFSMKRIDSSSTSSDEGLDCAELDPRGMARKGSGVGGGYDSERTEVEDDFNSIAFNNPFDFGKKLSNVGSTMKEEGAFAPASSTSMSNSSSYNNYPNGPSKAHQNSLFSNQQYSYLYSSRTNSRNNSVAGPTENYSIPSAAHQRRSSSVTLINNSQNASQNRYNTTNGNSVPYGTHHISQPKRNNSIATKFMSMFKSDSEDSNTSSNGKNQYYDDEENNNDDDDVDNADDGFVDIDENGNESTTAMMRKGSIKHHKTNNLTMSRRQSVQPGDTEVNGFNKPKAGPLAAAGPAGASAMAKSNSFDQTKSQRTKLKNKLKMKFTNESRRYSEQFGMYKF</sequence>
<feature type="region of interest" description="Disordered" evidence="1">
    <location>
        <begin position="377"/>
        <end position="439"/>
    </location>
</feature>
<proteinExistence type="predicted"/>
<keyword evidence="3" id="KW-1185">Reference proteome</keyword>
<reference evidence="2 3" key="1">
    <citation type="submission" date="2020-12" db="EMBL/GenBank/DDBJ databases">
        <title>Effect of drift, selection, and recombination on the evolution of hybrid genomes in Candida yeast pathogens.</title>
        <authorList>
            <person name="Mixao V."/>
            <person name="Ksiezopolska E."/>
            <person name="Saus E."/>
            <person name="Boekhout T."/>
            <person name="Gacser A."/>
            <person name="Gabaldon T."/>
        </authorList>
    </citation>
    <scope>NUCLEOTIDE SEQUENCE [LARGE SCALE GENOMIC DNA]</scope>
    <source>
        <strain evidence="2 3">BP57</strain>
    </source>
</reference>
<feature type="region of interest" description="Disordered" evidence="1">
    <location>
        <begin position="113"/>
        <end position="188"/>
    </location>
</feature>
<dbReference type="RefSeq" id="XP_067546329.1">
    <property type="nucleotide sequence ID" value="XM_067693960.1"/>
</dbReference>
<feature type="region of interest" description="Disordered" evidence="1">
    <location>
        <begin position="452"/>
        <end position="568"/>
    </location>
</feature>